<dbReference type="InterPro" id="IPR025351">
    <property type="entry name" value="Pvc16_N"/>
</dbReference>
<gene>
    <name evidence="2" type="ORF">GCM10011320_34230</name>
</gene>
<dbReference type="Proteomes" id="UP000661507">
    <property type="component" value="Unassembled WGS sequence"/>
</dbReference>
<reference evidence="2" key="2">
    <citation type="submission" date="2020-09" db="EMBL/GenBank/DDBJ databases">
        <authorList>
            <person name="Sun Q."/>
            <person name="Zhou Y."/>
        </authorList>
    </citation>
    <scope>NUCLEOTIDE SEQUENCE</scope>
    <source>
        <strain evidence="2">CGMCC 1.3617</strain>
    </source>
</reference>
<dbReference type="RefSeq" id="WP_188968742.1">
    <property type="nucleotide sequence ID" value="NZ_BMKW01000008.1"/>
</dbReference>
<feature type="domain" description="Pvc16 N-terminal" evidence="1">
    <location>
        <begin position="9"/>
        <end position="191"/>
    </location>
</feature>
<name>A0A917KSA2_9PROT</name>
<evidence type="ECO:0000313" key="2">
    <source>
        <dbReference type="EMBL" id="GGJ24108.1"/>
    </source>
</evidence>
<protein>
    <recommendedName>
        <fullName evidence="1">Pvc16 N-terminal domain-containing protein</fullName>
    </recommendedName>
</protein>
<dbReference type="EMBL" id="BMKW01000008">
    <property type="protein sequence ID" value="GGJ24108.1"/>
    <property type="molecule type" value="Genomic_DNA"/>
</dbReference>
<proteinExistence type="predicted"/>
<evidence type="ECO:0000259" key="1">
    <source>
        <dbReference type="Pfam" id="PF14065"/>
    </source>
</evidence>
<sequence length="209" mass="22693">MSTALLAASRTLQGLLLAELQADPVLQLLFPPLGPSVVSIATPDGMVAQDLTGVSVWLYRVARDEQRLNQPPLRLPPDRLRPPPLPLRLHYLMTPVMRSAAGDPAPETDQHVLGAILRTFHSRPLLSGAFLAGTLAGTDRELAVRLESPGLEEIARVWDTLEQPYRTSLCYEVGLVEVESTRLDERGPPVLESWPRLGQATQATAGAGT</sequence>
<comment type="caution">
    <text evidence="2">The sequence shown here is derived from an EMBL/GenBank/DDBJ whole genome shotgun (WGS) entry which is preliminary data.</text>
</comment>
<dbReference type="AlphaFoldDB" id="A0A917KSA2"/>
<accession>A0A917KSA2</accession>
<reference evidence="2" key="1">
    <citation type="journal article" date="2014" name="Int. J. Syst. Evol. Microbiol.">
        <title>Complete genome sequence of Corynebacterium casei LMG S-19264T (=DSM 44701T), isolated from a smear-ripened cheese.</title>
        <authorList>
            <consortium name="US DOE Joint Genome Institute (JGI-PGF)"/>
            <person name="Walter F."/>
            <person name="Albersmeier A."/>
            <person name="Kalinowski J."/>
            <person name="Ruckert C."/>
        </authorList>
    </citation>
    <scope>NUCLEOTIDE SEQUENCE</scope>
    <source>
        <strain evidence="2">CGMCC 1.3617</strain>
    </source>
</reference>
<keyword evidence="3" id="KW-1185">Reference proteome</keyword>
<organism evidence="2 3">
    <name type="scientific">Neoroseomonas lacus</name>
    <dbReference type="NCBI Taxonomy" id="287609"/>
    <lineage>
        <taxon>Bacteria</taxon>
        <taxon>Pseudomonadati</taxon>
        <taxon>Pseudomonadota</taxon>
        <taxon>Alphaproteobacteria</taxon>
        <taxon>Acetobacterales</taxon>
        <taxon>Acetobacteraceae</taxon>
        <taxon>Neoroseomonas</taxon>
    </lineage>
</organism>
<dbReference type="Pfam" id="PF14065">
    <property type="entry name" value="Pvc16_N"/>
    <property type="match status" value="1"/>
</dbReference>
<evidence type="ECO:0000313" key="3">
    <source>
        <dbReference type="Proteomes" id="UP000661507"/>
    </source>
</evidence>